<dbReference type="RefSeq" id="WP_149821939.1">
    <property type="nucleotide sequence ID" value="NZ_VUOA01000043.1"/>
</dbReference>
<dbReference type="AlphaFoldDB" id="A0A5B2V745"/>
<keyword evidence="3" id="KW-1185">Reference proteome</keyword>
<protein>
    <submittedName>
        <fullName evidence="2">Helix-turn-helix domain-containing protein</fullName>
    </submittedName>
</protein>
<dbReference type="Gene3D" id="1.10.260.40">
    <property type="entry name" value="lambda repressor-like DNA-binding domains"/>
    <property type="match status" value="1"/>
</dbReference>
<dbReference type="SUPFAM" id="SSF47413">
    <property type="entry name" value="lambda repressor-like DNA-binding domains"/>
    <property type="match status" value="1"/>
</dbReference>
<evidence type="ECO:0000313" key="2">
    <source>
        <dbReference type="EMBL" id="KAA2234804.1"/>
    </source>
</evidence>
<dbReference type="InterPro" id="IPR001387">
    <property type="entry name" value="Cro/C1-type_HTH"/>
</dbReference>
<reference evidence="2 3" key="2">
    <citation type="submission" date="2019-09" db="EMBL/GenBank/DDBJ databases">
        <authorList>
            <person name="Jin C."/>
        </authorList>
    </citation>
    <scope>NUCLEOTIDE SEQUENCE [LARGE SCALE GENOMIC DNA]</scope>
    <source>
        <strain evidence="2 3">BN140002</strain>
    </source>
</reference>
<dbReference type="PROSITE" id="PS50943">
    <property type="entry name" value="HTH_CROC1"/>
    <property type="match status" value="1"/>
</dbReference>
<proteinExistence type="predicted"/>
<gene>
    <name evidence="2" type="ORF">F0L46_22920</name>
</gene>
<dbReference type="OrthoDB" id="9796370at2"/>
<feature type="domain" description="HTH cro/C1-type" evidence="1">
    <location>
        <begin position="23"/>
        <end position="75"/>
    </location>
</feature>
<dbReference type="Pfam" id="PF01381">
    <property type="entry name" value="HTH_3"/>
    <property type="match status" value="1"/>
</dbReference>
<reference evidence="2 3" key="1">
    <citation type="submission" date="2019-09" db="EMBL/GenBank/DDBJ databases">
        <title>Salinarimonas rosea gen. nov., sp. nov., a new member of the a-2 subgroup of the Proteobacteria.</title>
        <authorList>
            <person name="Liu J."/>
        </authorList>
    </citation>
    <scope>NUCLEOTIDE SEQUENCE [LARGE SCALE GENOMIC DNA]</scope>
    <source>
        <strain evidence="2 3">BN140002</strain>
    </source>
</reference>
<comment type="caution">
    <text evidence="2">The sequence shown here is derived from an EMBL/GenBank/DDBJ whole genome shotgun (WGS) entry which is preliminary data.</text>
</comment>
<dbReference type="InterPro" id="IPR010982">
    <property type="entry name" value="Lambda_DNA-bd_dom_sf"/>
</dbReference>
<accession>A0A5B2V745</accession>
<evidence type="ECO:0000313" key="3">
    <source>
        <dbReference type="Proteomes" id="UP000323142"/>
    </source>
</evidence>
<dbReference type="GO" id="GO:0003677">
    <property type="term" value="F:DNA binding"/>
    <property type="evidence" value="ECO:0007669"/>
    <property type="project" value="InterPro"/>
</dbReference>
<sequence>MSQPETYEKDNFQAPALTPAQCRAARALLDWTQAELSSKSGLSAVSIRAFEKGGVIRGSNARKLQSIFESAGIEFIPENGGGAGVRLTMR</sequence>
<evidence type="ECO:0000259" key="1">
    <source>
        <dbReference type="PROSITE" id="PS50943"/>
    </source>
</evidence>
<name>A0A5B2V745_9HYPH</name>
<dbReference type="Proteomes" id="UP000323142">
    <property type="component" value="Unassembled WGS sequence"/>
</dbReference>
<dbReference type="EMBL" id="VUOA01000043">
    <property type="protein sequence ID" value="KAA2234804.1"/>
    <property type="molecule type" value="Genomic_DNA"/>
</dbReference>
<organism evidence="2 3">
    <name type="scientific">Salinarimonas soli</name>
    <dbReference type="NCBI Taxonomy" id="1638099"/>
    <lineage>
        <taxon>Bacteria</taxon>
        <taxon>Pseudomonadati</taxon>
        <taxon>Pseudomonadota</taxon>
        <taxon>Alphaproteobacteria</taxon>
        <taxon>Hyphomicrobiales</taxon>
        <taxon>Salinarimonadaceae</taxon>
        <taxon>Salinarimonas</taxon>
    </lineage>
</organism>
<dbReference type="CDD" id="cd00093">
    <property type="entry name" value="HTH_XRE"/>
    <property type="match status" value="1"/>
</dbReference>